<keyword evidence="4" id="KW-1185">Reference proteome</keyword>
<dbReference type="InterPro" id="IPR029058">
    <property type="entry name" value="AB_hydrolase_fold"/>
</dbReference>
<protein>
    <recommendedName>
        <fullName evidence="2">Dienelactone hydrolase domain-containing protein</fullName>
    </recommendedName>
</protein>
<sequence length="322" mass="34893">MELETLAPTPRPPPAPPARSAMPRAASDLPQPACAPDFFFTGPAHVHTHTHTHTVQPLGHLETLFDVETYVTRGTATSNSTIVFLTDDFGLNLVNNKLLADQYASKTGLRVLVPNVLPNGGLPLSTIGLSEKLAASVPWYNLAGHARRAWAALKITLILSAFSLKVRRTFPSVLSYVRAVRASLPLGSKLGIAGFCLGGHWSSRLCAEHATERGGSHLVGAHFTAHPSNIDPAEFARLARRFRVPQSLALGDSDAGLPIDQAHELATNLRGVYRDSLDRLEIRIYDGCGRGFALRTDTQADGNEAADMALEQAVAWFRRWLV</sequence>
<organism evidence="3 4">
    <name type="scientific">Diaporthe vaccinii</name>
    <dbReference type="NCBI Taxonomy" id="105482"/>
    <lineage>
        <taxon>Eukaryota</taxon>
        <taxon>Fungi</taxon>
        <taxon>Dikarya</taxon>
        <taxon>Ascomycota</taxon>
        <taxon>Pezizomycotina</taxon>
        <taxon>Sordariomycetes</taxon>
        <taxon>Sordariomycetidae</taxon>
        <taxon>Diaporthales</taxon>
        <taxon>Diaporthaceae</taxon>
        <taxon>Diaporthe</taxon>
        <taxon>Diaporthe eres species complex</taxon>
    </lineage>
</organism>
<comment type="caution">
    <text evidence="3">The sequence shown here is derived from an EMBL/GenBank/DDBJ whole genome shotgun (WGS) entry which is preliminary data.</text>
</comment>
<evidence type="ECO:0000256" key="1">
    <source>
        <dbReference type="SAM" id="MobiDB-lite"/>
    </source>
</evidence>
<dbReference type="PANTHER" id="PTHR17630">
    <property type="entry name" value="DIENELACTONE HYDROLASE"/>
    <property type="match status" value="1"/>
</dbReference>
<feature type="domain" description="Dienelactone hydrolase" evidence="2">
    <location>
        <begin position="68"/>
        <end position="319"/>
    </location>
</feature>
<dbReference type="PANTHER" id="PTHR17630:SF105">
    <property type="entry name" value="DIENELACTONE HYDROLASE FAMILY PROTEIN (AFU_ORTHOLOGUE AFUA_4G08790)"/>
    <property type="match status" value="1"/>
</dbReference>
<evidence type="ECO:0000313" key="3">
    <source>
        <dbReference type="EMBL" id="KAL2280958.1"/>
    </source>
</evidence>
<dbReference type="EMBL" id="JBAWTH010000061">
    <property type="protein sequence ID" value="KAL2280958.1"/>
    <property type="molecule type" value="Genomic_DNA"/>
</dbReference>
<name>A0ABR4EET5_9PEZI</name>
<dbReference type="InterPro" id="IPR002925">
    <property type="entry name" value="Dienelactn_hydro"/>
</dbReference>
<evidence type="ECO:0000313" key="4">
    <source>
        <dbReference type="Proteomes" id="UP001600888"/>
    </source>
</evidence>
<dbReference type="Pfam" id="PF01738">
    <property type="entry name" value="DLH"/>
    <property type="match status" value="1"/>
</dbReference>
<dbReference type="SUPFAM" id="SSF53474">
    <property type="entry name" value="alpha/beta-Hydrolases"/>
    <property type="match status" value="1"/>
</dbReference>
<gene>
    <name evidence="3" type="ORF">FJTKL_12100</name>
</gene>
<accession>A0ABR4EET5</accession>
<dbReference type="Gene3D" id="3.40.50.1820">
    <property type="entry name" value="alpha/beta hydrolase"/>
    <property type="match status" value="1"/>
</dbReference>
<reference evidence="3 4" key="1">
    <citation type="submission" date="2024-03" db="EMBL/GenBank/DDBJ databases">
        <title>A high-quality draft genome sequence of Diaporthe vaccinii, a causative agent of upright dieback and viscid rot disease in cranberry plants.</title>
        <authorList>
            <person name="Sarrasin M."/>
            <person name="Lang B.F."/>
            <person name="Burger G."/>
        </authorList>
    </citation>
    <scope>NUCLEOTIDE SEQUENCE [LARGE SCALE GENOMIC DNA]</scope>
    <source>
        <strain evidence="3 4">IS7</strain>
    </source>
</reference>
<proteinExistence type="predicted"/>
<evidence type="ECO:0000259" key="2">
    <source>
        <dbReference type="Pfam" id="PF01738"/>
    </source>
</evidence>
<feature type="region of interest" description="Disordered" evidence="1">
    <location>
        <begin position="1"/>
        <end position="28"/>
    </location>
</feature>
<dbReference type="Proteomes" id="UP001600888">
    <property type="component" value="Unassembled WGS sequence"/>
</dbReference>